<comment type="caution">
    <text evidence="1">The sequence shown here is derived from an EMBL/GenBank/DDBJ whole genome shotgun (WGS) entry which is preliminary data.</text>
</comment>
<name>A0A699UE48_TANCI</name>
<gene>
    <name evidence="1" type="ORF">Tci_891477</name>
</gene>
<feature type="non-terminal residue" evidence="1">
    <location>
        <position position="1"/>
    </location>
</feature>
<organism evidence="1">
    <name type="scientific">Tanacetum cinerariifolium</name>
    <name type="common">Dalmatian daisy</name>
    <name type="synonym">Chrysanthemum cinerariifolium</name>
    <dbReference type="NCBI Taxonomy" id="118510"/>
    <lineage>
        <taxon>Eukaryota</taxon>
        <taxon>Viridiplantae</taxon>
        <taxon>Streptophyta</taxon>
        <taxon>Embryophyta</taxon>
        <taxon>Tracheophyta</taxon>
        <taxon>Spermatophyta</taxon>
        <taxon>Magnoliopsida</taxon>
        <taxon>eudicotyledons</taxon>
        <taxon>Gunneridae</taxon>
        <taxon>Pentapetalae</taxon>
        <taxon>asterids</taxon>
        <taxon>campanulids</taxon>
        <taxon>Asterales</taxon>
        <taxon>Asteraceae</taxon>
        <taxon>Asteroideae</taxon>
        <taxon>Anthemideae</taxon>
        <taxon>Anthemidinae</taxon>
        <taxon>Tanacetum</taxon>
    </lineage>
</organism>
<reference evidence="1" key="1">
    <citation type="journal article" date="2019" name="Sci. Rep.">
        <title>Draft genome of Tanacetum cinerariifolium, the natural source of mosquito coil.</title>
        <authorList>
            <person name="Yamashiro T."/>
            <person name="Shiraishi A."/>
            <person name="Satake H."/>
            <person name="Nakayama K."/>
        </authorList>
    </citation>
    <scope>NUCLEOTIDE SEQUENCE</scope>
</reference>
<sequence length="79" mass="9566">DELPLERIEHMEDKIEGLDNGRVIIQRDFDKLETELQEACTQIFGFQREQIRHHEEIVLTRVRISTLEMIIEDIQIRHR</sequence>
<dbReference type="EMBL" id="BKCJ011315157">
    <property type="protein sequence ID" value="GFD19508.1"/>
    <property type="molecule type" value="Genomic_DNA"/>
</dbReference>
<protein>
    <submittedName>
        <fullName evidence="1">Uncharacterized protein</fullName>
    </submittedName>
</protein>
<proteinExistence type="predicted"/>
<dbReference type="AlphaFoldDB" id="A0A699UE48"/>
<evidence type="ECO:0000313" key="1">
    <source>
        <dbReference type="EMBL" id="GFD19508.1"/>
    </source>
</evidence>
<accession>A0A699UE48</accession>